<dbReference type="PANTHER" id="PTHR22776">
    <property type="entry name" value="MARVEL-CONTAINING POTENTIAL LIPID RAFT-ASSOCIATED PROTEIN"/>
    <property type="match status" value="1"/>
</dbReference>
<name>G3T438_LOXAF</name>
<comment type="subcellular location">
    <subcellularLocation>
        <location evidence="1">Membrane</location>
        <topology evidence="1">Multi-pass membrane protein</topology>
    </subcellularLocation>
</comment>
<evidence type="ECO:0000256" key="1">
    <source>
        <dbReference type="ARBA" id="ARBA00004141"/>
    </source>
</evidence>
<feature type="transmembrane region" description="Helical" evidence="6">
    <location>
        <begin position="90"/>
        <end position="113"/>
    </location>
</feature>
<protein>
    <recommendedName>
        <fullName evidence="7">MARVEL domain-containing protein</fullName>
    </recommendedName>
</protein>
<dbReference type="OMA" id="FAIHRYI"/>
<keyword evidence="2 5" id="KW-0812">Transmembrane</keyword>
<feature type="transmembrane region" description="Helical" evidence="6">
    <location>
        <begin position="38"/>
        <end position="56"/>
    </location>
</feature>
<keyword evidence="3 6" id="KW-1133">Transmembrane helix</keyword>
<dbReference type="PANTHER" id="PTHR22776:SF15">
    <property type="entry name" value="CKLF-LIKE MARVEL TRANSMEMBRANE DOMAIN-CONTAINING PROTEIN 2"/>
    <property type="match status" value="1"/>
</dbReference>
<reference evidence="8" key="3">
    <citation type="submission" date="2025-09" db="UniProtKB">
        <authorList>
            <consortium name="Ensembl"/>
        </authorList>
    </citation>
    <scope>IDENTIFICATION</scope>
    <source>
        <strain evidence="8">Isolate ISIS603380</strain>
    </source>
</reference>
<reference evidence="8" key="2">
    <citation type="submission" date="2025-08" db="UniProtKB">
        <authorList>
            <consortium name="Ensembl"/>
        </authorList>
    </citation>
    <scope>IDENTIFICATION</scope>
    <source>
        <strain evidence="8">Isolate ISIS603380</strain>
    </source>
</reference>
<feature type="transmembrane region" description="Helical" evidence="6">
    <location>
        <begin position="125"/>
        <end position="146"/>
    </location>
</feature>
<evidence type="ECO:0000256" key="3">
    <source>
        <dbReference type="ARBA" id="ARBA00022989"/>
    </source>
</evidence>
<feature type="transmembrane region" description="Helical" evidence="6">
    <location>
        <begin position="62"/>
        <end position="83"/>
    </location>
</feature>
<evidence type="ECO:0000313" key="9">
    <source>
        <dbReference type="Proteomes" id="UP000007646"/>
    </source>
</evidence>
<keyword evidence="4 5" id="KW-0472">Membrane</keyword>
<dbReference type="InterPro" id="IPR008253">
    <property type="entry name" value="Marvel"/>
</dbReference>
<sequence>QKSPQPKDEVGTRKKCRRYRWELKSSNKEFWVMGHGEVKYLSVGCLVVALILFTGLSVHPFLTLIVTMELSILIFFIIIYTFAINRYLPFILWPITDLLNDIAAFIFLLWAVIFAVRSRPTMHMHYFIAVICTGVAGLFALIDVCLQRRHFTGKRVKKTTLVPPPPKDKTKE</sequence>
<dbReference type="Ensembl" id="ENSLAFT00000009636.2">
    <property type="protein sequence ID" value="ENSLAFP00000008087.2"/>
    <property type="gene ID" value="ENSLAFG00000009638.2"/>
</dbReference>
<dbReference type="FunCoup" id="G3T438">
    <property type="interactions" value="1"/>
</dbReference>
<dbReference type="InParanoid" id="G3T438"/>
<dbReference type="AlphaFoldDB" id="G3T438"/>
<organism evidence="8 9">
    <name type="scientific">Loxodonta africana</name>
    <name type="common">African elephant</name>
    <dbReference type="NCBI Taxonomy" id="9785"/>
    <lineage>
        <taxon>Eukaryota</taxon>
        <taxon>Metazoa</taxon>
        <taxon>Chordata</taxon>
        <taxon>Craniata</taxon>
        <taxon>Vertebrata</taxon>
        <taxon>Euteleostomi</taxon>
        <taxon>Mammalia</taxon>
        <taxon>Eutheria</taxon>
        <taxon>Afrotheria</taxon>
        <taxon>Proboscidea</taxon>
        <taxon>Elephantidae</taxon>
        <taxon>Loxodonta</taxon>
    </lineage>
</organism>
<evidence type="ECO:0000256" key="2">
    <source>
        <dbReference type="ARBA" id="ARBA00022692"/>
    </source>
</evidence>
<reference evidence="8 9" key="1">
    <citation type="submission" date="2009-06" db="EMBL/GenBank/DDBJ databases">
        <title>The Genome Sequence of Loxodonta africana (African elephant).</title>
        <authorList>
            <person name="Di Palma F."/>
            <person name="Heiman D."/>
            <person name="Young S."/>
            <person name="Johnson J."/>
            <person name="Lander E.S."/>
            <person name="Lindblad-Toh K."/>
        </authorList>
    </citation>
    <scope>NUCLEOTIDE SEQUENCE [LARGE SCALE GENOMIC DNA]</scope>
    <source>
        <strain evidence="8 9">Isolate ISIS603380</strain>
    </source>
</reference>
<dbReference type="GO" id="GO:0016020">
    <property type="term" value="C:membrane"/>
    <property type="evidence" value="ECO:0007669"/>
    <property type="project" value="UniProtKB-SubCell"/>
</dbReference>
<evidence type="ECO:0000256" key="4">
    <source>
        <dbReference type="ARBA" id="ARBA00023136"/>
    </source>
</evidence>
<dbReference type="Proteomes" id="UP000007646">
    <property type="component" value="Unassembled WGS sequence"/>
</dbReference>
<evidence type="ECO:0000313" key="8">
    <source>
        <dbReference type="Ensembl" id="ENSLAFP00000008087.2"/>
    </source>
</evidence>
<dbReference type="STRING" id="9785.ENSLAFP00000008087"/>
<dbReference type="InterPro" id="IPR050578">
    <property type="entry name" value="MARVEL-CKLF_proteins"/>
</dbReference>
<accession>G3T438</accession>
<dbReference type="PROSITE" id="PS51225">
    <property type="entry name" value="MARVEL"/>
    <property type="match status" value="1"/>
</dbReference>
<feature type="domain" description="MARVEL" evidence="7">
    <location>
        <begin position="30"/>
        <end position="152"/>
    </location>
</feature>
<evidence type="ECO:0000259" key="7">
    <source>
        <dbReference type="PROSITE" id="PS51225"/>
    </source>
</evidence>
<evidence type="ECO:0000256" key="6">
    <source>
        <dbReference type="SAM" id="Phobius"/>
    </source>
</evidence>
<proteinExistence type="predicted"/>
<keyword evidence="9" id="KW-1185">Reference proteome</keyword>
<evidence type="ECO:0000256" key="5">
    <source>
        <dbReference type="PROSITE-ProRule" id="PRU00581"/>
    </source>
</evidence>
<dbReference type="GeneTree" id="ENSGT00390000005715"/>
<dbReference type="HOGENOM" id="CLU_106771_0_0_1"/>
<dbReference type="eggNOG" id="KOG4788">
    <property type="taxonomic scope" value="Eukaryota"/>
</dbReference>